<dbReference type="PANTHER" id="PTHR13833:SF71">
    <property type="entry name" value="NHL DOMAIN-CONTAINING PROTEIN"/>
    <property type="match status" value="1"/>
</dbReference>
<dbReference type="InterPro" id="IPR014756">
    <property type="entry name" value="Ig_E-set"/>
</dbReference>
<dbReference type="EMBL" id="CP041253">
    <property type="protein sequence ID" value="QDH79890.1"/>
    <property type="molecule type" value="Genomic_DNA"/>
</dbReference>
<dbReference type="SUPFAM" id="SSF81296">
    <property type="entry name" value="E set domains"/>
    <property type="match status" value="1"/>
</dbReference>
<evidence type="ECO:0000313" key="2">
    <source>
        <dbReference type="EMBL" id="QDH79890.1"/>
    </source>
</evidence>
<accession>A0A514CJD7</accession>
<dbReference type="CDD" id="cd00603">
    <property type="entry name" value="IPT_PCSR"/>
    <property type="match status" value="1"/>
</dbReference>
<dbReference type="InterPro" id="IPR002909">
    <property type="entry name" value="IPT_dom"/>
</dbReference>
<dbReference type="SUPFAM" id="SSF63825">
    <property type="entry name" value="YWTD domain"/>
    <property type="match status" value="1"/>
</dbReference>
<dbReference type="Pfam" id="PF01833">
    <property type="entry name" value="TIG"/>
    <property type="match status" value="1"/>
</dbReference>
<dbReference type="OrthoDB" id="791543at2"/>
<dbReference type="Proteomes" id="UP000316614">
    <property type="component" value="Chromosome"/>
</dbReference>
<dbReference type="InterPro" id="IPR013783">
    <property type="entry name" value="Ig-like_fold"/>
</dbReference>
<reference evidence="2 3" key="1">
    <citation type="submission" date="2019-06" db="EMBL/GenBank/DDBJ databases">
        <title>Echinicola alkalisoli sp. nov. isolated from saline soil.</title>
        <authorList>
            <person name="Sun J.-Q."/>
            <person name="Xu L."/>
        </authorList>
    </citation>
    <scope>NUCLEOTIDE SEQUENCE [LARGE SCALE GENOMIC DNA]</scope>
    <source>
        <strain evidence="2 3">LN3S3</strain>
    </source>
</reference>
<keyword evidence="3" id="KW-1185">Reference proteome</keyword>
<organism evidence="2 3">
    <name type="scientific">Echinicola soli</name>
    <dbReference type="NCBI Taxonomy" id="2591634"/>
    <lineage>
        <taxon>Bacteria</taxon>
        <taxon>Pseudomonadati</taxon>
        <taxon>Bacteroidota</taxon>
        <taxon>Cytophagia</taxon>
        <taxon>Cytophagales</taxon>
        <taxon>Cyclobacteriaceae</taxon>
        <taxon>Echinicola</taxon>
    </lineage>
</organism>
<dbReference type="InterPro" id="IPR011042">
    <property type="entry name" value="6-blade_b-propeller_TolB-like"/>
</dbReference>
<name>A0A514CJD7_9BACT</name>
<dbReference type="PROSITE" id="PS51257">
    <property type="entry name" value="PROKAR_LIPOPROTEIN"/>
    <property type="match status" value="1"/>
</dbReference>
<protein>
    <recommendedName>
        <fullName evidence="1">IPT/TIG domain-containing protein</fullName>
    </recommendedName>
</protein>
<dbReference type="KEGG" id="echi:FKX85_12955"/>
<evidence type="ECO:0000313" key="3">
    <source>
        <dbReference type="Proteomes" id="UP000316614"/>
    </source>
</evidence>
<evidence type="ECO:0000259" key="1">
    <source>
        <dbReference type="SMART" id="SM00429"/>
    </source>
</evidence>
<dbReference type="Gene3D" id="2.120.10.30">
    <property type="entry name" value="TolB, C-terminal domain"/>
    <property type="match status" value="1"/>
</dbReference>
<sequence>MRLNKIRNKRGLCTLYLLLAIVCGLFYGCQMDNQEEMESSPFDPSKPVVVSGFTPSSGGAGQRLVIYGQNFGTDPDIVSVFIGGKEAKVINVKGESLYCLVPKQAFDGDIEVRVGGADIQVIADSDKYFDYQRKMVVSTLVGYKNDRGDEPWKDGKFKAEDQNDMASGFWEPSFMKFDPLNPKHLWVTFDFNNGLYLIDLEDSTVTKKRSDFDRPRSIDFTNDGQYMIIAEDRGGENDRATYRLSRDKDWQDREILTRYRQCNGASVHPVNGELYFNSYEKGQFFRFDLNKYFSEGLEDKDYETLFVVHDPQWEYKVFIHPSGNYAYILVINQHYILRVDYNWEKEQFNQPYLVCGQLRSPGYQDGVGADVRMRNPYQGVFVKNEEYAGEGKPDEYDFYFTDQYNHAIRKLTPQGSVTTFAGRGSSSINPDPYGYVDGDLREEARFDRPSGIAYSDGAFYIGDQMNHRIRKIALEEMDSDDAEPEEEDKIEE</sequence>
<dbReference type="Gene3D" id="2.60.40.10">
    <property type="entry name" value="Immunoglobulins"/>
    <property type="match status" value="1"/>
</dbReference>
<dbReference type="SMART" id="SM00429">
    <property type="entry name" value="IPT"/>
    <property type="match status" value="1"/>
</dbReference>
<proteinExistence type="predicted"/>
<dbReference type="AlphaFoldDB" id="A0A514CJD7"/>
<dbReference type="PANTHER" id="PTHR13833">
    <property type="match status" value="1"/>
</dbReference>
<feature type="domain" description="IPT/TIG" evidence="1">
    <location>
        <begin position="46"/>
        <end position="132"/>
    </location>
</feature>
<gene>
    <name evidence="2" type="ORF">FKX85_12955</name>
</gene>
<dbReference type="RefSeq" id="WP_141615127.1">
    <property type="nucleotide sequence ID" value="NZ_CP041253.1"/>
</dbReference>